<dbReference type="EMBL" id="JAUSRO010000009">
    <property type="protein sequence ID" value="MDP9900946.1"/>
    <property type="molecule type" value="Genomic_DNA"/>
</dbReference>
<proteinExistence type="predicted"/>
<dbReference type="CDD" id="cd07043">
    <property type="entry name" value="STAS_anti-anti-sigma_factors"/>
    <property type="match status" value="1"/>
</dbReference>
<gene>
    <name evidence="2" type="ORF">J2W36_003212</name>
</gene>
<dbReference type="Gene3D" id="3.30.750.24">
    <property type="entry name" value="STAS domain"/>
    <property type="match status" value="1"/>
</dbReference>
<evidence type="ECO:0000259" key="1">
    <source>
        <dbReference type="PROSITE" id="PS50801"/>
    </source>
</evidence>
<dbReference type="InterPro" id="IPR036513">
    <property type="entry name" value="STAS_dom_sf"/>
</dbReference>
<organism evidence="2 3">
    <name type="scientific">Variovorax ginsengisoli</name>
    <dbReference type="NCBI Taxonomy" id="363844"/>
    <lineage>
        <taxon>Bacteria</taxon>
        <taxon>Pseudomonadati</taxon>
        <taxon>Pseudomonadota</taxon>
        <taxon>Betaproteobacteria</taxon>
        <taxon>Burkholderiales</taxon>
        <taxon>Comamonadaceae</taxon>
        <taxon>Variovorax</taxon>
    </lineage>
</organism>
<dbReference type="PANTHER" id="PTHR35849:SF2">
    <property type="entry name" value="BLR2341 PROTEIN"/>
    <property type="match status" value="1"/>
</dbReference>
<dbReference type="InterPro" id="IPR002645">
    <property type="entry name" value="STAS_dom"/>
</dbReference>
<comment type="caution">
    <text evidence="2">The sequence shown here is derived from an EMBL/GenBank/DDBJ whole genome shotgun (WGS) entry which is preliminary data.</text>
</comment>
<dbReference type="InterPro" id="IPR058548">
    <property type="entry name" value="MlaB-like_STAS"/>
</dbReference>
<name>A0ABT9SB15_9BURK</name>
<keyword evidence="3" id="KW-1185">Reference proteome</keyword>
<dbReference type="RefSeq" id="WP_307690730.1">
    <property type="nucleotide sequence ID" value="NZ_JAUSRO010000009.1"/>
</dbReference>
<dbReference type="Proteomes" id="UP001226867">
    <property type="component" value="Unassembled WGS sequence"/>
</dbReference>
<dbReference type="PANTHER" id="PTHR35849">
    <property type="entry name" value="BLR2341 PROTEIN"/>
    <property type="match status" value="1"/>
</dbReference>
<accession>A0ABT9SB15</accession>
<protein>
    <submittedName>
        <fullName evidence="2">Anti-anti-sigma factor</fullName>
    </submittedName>
</protein>
<sequence>MSAHQRIDLEGELTIYGAAPLQARLLAALADAPEGLDIDLAGVTEIDSAGVQLLMATRRAALATGSSVTLCAPSDAVREVFDLFDLASFFALATAASPQGEPA</sequence>
<dbReference type="InterPro" id="IPR052746">
    <property type="entry name" value="MlaB_ABC_Transporter"/>
</dbReference>
<feature type="domain" description="STAS" evidence="1">
    <location>
        <begin position="7"/>
        <end position="103"/>
    </location>
</feature>
<evidence type="ECO:0000313" key="2">
    <source>
        <dbReference type="EMBL" id="MDP9900946.1"/>
    </source>
</evidence>
<reference evidence="2 3" key="1">
    <citation type="submission" date="2023-07" db="EMBL/GenBank/DDBJ databases">
        <title>Sorghum-associated microbial communities from plants grown in Nebraska, USA.</title>
        <authorList>
            <person name="Schachtman D."/>
        </authorList>
    </citation>
    <scope>NUCLEOTIDE SEQUENCE [LARGE SCALE GENOMIC DNA]</scope>
    <source>
        <strain evidence="2 3">DS1607</strain>
    </source>
</reference>
<dbReference type="Pfam" id="PF13466">
    <property type="entry name" value="STAS_2"/>
    <property type="match status" value="1"/>
</dbReference>
<evidence type="ECO:0000313" key="3">
    <source>
        <dbReference type="Proteomes" id="UP001226867"/>
    </source>
</evidence>
<dbReference type="PROSITE" id="PS50801">
    <property type="entry name" value="STAS"/>
    <property type="match status" value="1"/>
</dbReference>
<dbReference type="SUPFAM" id="SSF52091">
    <property type="entry name" value="SpoIIaa-like"/>
    <property type="match status" value="1"/>
</dbReference>